<evidence type="ECO:0008006" key="2">
    <source>
        <dbReference type="Google" id="ProtNLM"/>
    </source>
</evidence>
<dbReference type="EMBL" id="GEDC01015848">
    <property type="protein sequence ID" value="JAS21450.1"/>
    <property type="molecule type" value="Transcribed_RNA"/>
</dbReference>
<protein>
    <recommendedName>
        <fullName evidence="2">C2H2-type domain-containing protein</fullName>
    </recommendedName>
</protein>
<dbReference type="AlphaFoldDB" id="A0A1B6D708"/>
<evidence type="ECO:0000313" key="1">
    <source>
        <dbReference type="EMBL" id="JAS21450.1"/>
    </source>
</evidence>
<dbReference type="Gene3D" id="3.30.160.60">
    <property type="entry name" value="Classic Zinc Finger"/>
    <property type="match status" value="1"/>
</dbReference>
<reference evidence="1" key="1">
    <citation type="submission" date="2015-12" db="EMBL/GenBank/DDBJ databases">
        <title>De novo transcriptome assembly of four potential Pierce s Disease insect vectors from Arizona vineyards.</title>
        <authorList>
            <person name="Tassone E.E."/>
        </authorList>
    </citation>
    <scope>NUCLEOTIDE SEQUENCE</scope>
</reference>
<gene>
    <name evidence="1" type="ORF">g.1814</name>
</gene>
<accession>A0A1B6D708</accession>
<proteinExistence type="predicted"/>
<sequence>MGFQPIMEMFLNYMFEVHCVFICTQILLCLNHFSDSLYNNGTTNKNVYTCSCGKIYGRYTSLWNHKTYRCGKQPMFSCPFCEHRTWHKCNLKSHVHTKHPEQIDFVKTLDTQVEPLM</sequence>
<organism evidence="1">
    <name type="scientific">Clastoptera arizonana</name>
    <name type="common">Arizona spittle bug</name>
    <dbReference type="NCBI Taxonomy" id="38151"/>
    <lineage>
        <taxon>Eukaryota</taxon>
        <taxon>Metazoa</taxon>
        <taxon>Ecdysozoa</taxon>
        <taxon>Arthropoda</taxon>
        <taxon>Hexapoda</taxon>
        <taxon>Insecta</taxon>
        <taxon>Pterygota</taxon>
        <taxon>Neoptera</taxon>
        <taxon>Paraneoptera</taxon>
        <taxon>Hemiptera</taxon>
        <taxon>Auchenorrhyncha</taxon>
        <taxon>Cercopoidea</taxon>
        <taxon>Clastopteridae</taxon>
        <taxon>Clastoptera</taxon>
    </lineage>
</organism>
<dbReference type="InterPro" id="IPR036236">
    <property type="entry name" value="Znf_C2H2_sf"/>
</dbReference>
<name>A0A1B6D708_9HEMI</name>
<dbReference type="SUPFAM" id="SSF57667">
    <property type="entry name" value="beta-beta-alpha zinc fingers"/>
    <property type="match status" value="1"/>
</dbReference>